<dbReference type="InterPro" id="IPR015025">
    <property type="entry name" value="PoNi_C"/>
</dbReference>
<organism evidence="3 4">
    <name type="scientific">Ruminococcus albus 8</name>
    <dbReference type="NCBI Taxonomy" id="246199"/>
    <lineage>
        <taxon>Bacteria</taxon>
        <taxon>Bacillati</taxon>
        <taxon>Bacillota</taxon>
        <taxon>Clostridia</taxon>
        <taxon>Eubacteriales</taxon>
        <taxon>Oscillospiraceae</taxon>
        <taxon>Ruminococcus</taxon>
    </lineage>
</organism>
<protein>
    <recommendedName>
        <fullName evidence="5">DUF1911 domain-containing protein</fullName>
    </recommendedName>
</protein>
<dbReference type="eggNOG" id="ENOG5032RP7">
    <property type="taxonomic scope" value="Bacteria"/>
</dbReference>
<evidence type="ECO:0000259" key="2">
    <source>
        <dbReference type="Pfam" id="PF08929"/>
    </source>
</evidence>
<dbReference type="SUPFAM" id="SSF140731">
    <property type="entry name" value="PA2201 C-terminal domain-like"/>
    <property type="match status" value="1"/>
</dbReference>
<accession>E9SF14</accession>
<proteinExistence type="predicted"/>
<reference evidence="3 4" key="1">
    <citation type="submission" date="2011-02" db="EMBL/GenBank/DDBJ databases">
        <authorList>
            <person name="Nelson K.E."/>
            <person name="Sutton G."/>
            <person name="Torralba M."/>
            <person name="Durkin S."/>
            <person name="Harkins D."/>
            <person name="Montgomery R."/>
            <person name="Ziemer C."/>
            <person name="Klaassens E."/>
            <person name="Ocuiv P."/>
            <person name="Morrison M."/>
        </authorList>
    </citation>
    <scope>NUCLEOTIDE SEQUENCE [LARGE SCALE GENOMIC DNA]</scope>
    <source>
        <strain evidence="3 4">8</strain>
    </source>
</reference>
<evidence type="ECO:0000259" key="1">
    <source>
        <dbReference type="Pfam" id="PF08928"/>
    </source>
</evidence>
<comment type="caution">
    <text evidence="3">The sequence shown here is derived from an EMBL/GenBank/DDBJ whole genome shotgun (WGS) entry which is preliminary data.</text>
</comment>
<evidence type="ECO:0008006" key="5">
    <source>
        <dbReference type="Google" id="ProtNLM"/>
    </source>
</evidence>
<feature type="domain" description="PoNi N-terminal" evidence="1">
    <location>
        <begin position="4"/>
        <end position="112"/>
    </location>
</feature>
<gene>
    <name evidence="3" type="ORF">CUS_5670</name>
</gene>
<dbReference type="InterPro" id="IPR015024">
    <property type="entry name" value="PoNi_N"/>
</dbReference>
<dbReference type="Proteomes" id="UP000004259">
    <property type="component" value="Unassembled WGS sequence"/>
</dbReference>
<keyword evidence="4" id="KW-1185">Reference proteome</keyword>
<feature type="domain" description="PoNi C-terminal" evidence="2">
    <location>
        <begin position="123"/>
        <end position="223"/>
    </location>
</feature>
<dbReference type="AlphaFoldDB" id="E9SF14"/>
<name>E9SF14_RUMAL</name>
<dbReference type="Pfam" id="PF08928">
    <property type="entry name" value="PoNi_N"/>
    <property type="match status" value="1"/>
</dbReference>
<dbReference type="Pfam" id="PF08929">
    <property type="entry name" value="PoNi_C"/>
    <property type="match status" value="1"/>
</dbReference>
<dbReference type="STRING" id="246199.CUS_5670"/>
<dbReference type="InterPro" id="IPR028983">
    <property type="entry name" value="PA2201-like_C"/>
</dbReference>
<dbReference type="Gene3D" id="1.10.3920.10">
    <property type="entry name" value="PA2201 C-terminal domain-like"/>
    <property type="match status" value="1"/>
</dbReference>
<evidence type="ECO:0000313" key="4">
    <source>
        <dbReference type="Proteomes" id="UP000004259"/>
    </source>
</evidence>
<sequence>MQMRDKLRKKEYFDTFIEEEIEDIQMFEDSLADGEIEEDRIDSIKDEILLIKLGVIIARYSRCDPIDDIKSGFEDMIDMFCESWDGGIYEDNLWFASLAYLLGLDSAKLEKIRKKLMESDTYDYLIDFILSGTESKFDNSKISFPRSYKKLVKSINENDKESLLKYLRGWYKGSQESSWYDTHKITDDNLYYGYWCFDAGAVAKRLGLEDSDLQNEQYYPYDIVHFS</sequence>
<evidence type="ECO:0000313" key="3">
    <source>
        <dbReference type="EMBL" id="EGC02125.1"/>
    </source>
</evidence>
<dbReference type="EMBL" id="ADKM02000110">
    <property type="protein sequence ID" value="EGC02125.1"/>
    <property type="molecule type" value="Genomic_DNA"/>
</dbReference>